<name>A0A9X0D5W6_9CNID</name>
<dbReference type="InterPro" id="IPR007110">
    <property type="entry name" value="Ig-like_dom"/>
</dbReference>
<dbReference type="Proteomes" id="UP001163046">
    <property type="component" value="Unassembled WGS sequence"/>
</dbReference>
<dbReference type="InterPro" id="IPR036179">
    <property type="entry name" value="Ig-like_dom_sf"/>
</dbReference>
<feature type="region of interest" description="Disordered" evidence="3">
    <location>
        <begin position="298"/>
        <end position="328"/>
    </location>
</feature>
<reference evidence="5" key="1">
    <citation type="submission" date="2023-01" db="EMBL/GenBank/DDBJ databases">
        <title>Genome assembly of the deep-sea coral Lophelia pertusa.</title>
        <authorList>
            <person name="Herrera S."/>
            <person name="Cordes E."/>
        </authorList>
    </citation>
    <scope>NUCLEOTIDE SEQUENCE</scope>
    <source>
        <strain evidence="5">USNM1676648</strain>
        <tissue evidence="5">Polyp</tissue>
    </source>
</reference>
<accession>A0A9X0D5W6</accession>
<dbReference type="InterPro" id="IPR003598">
    <property type="entry name" value="Ig_sub2"/>
</dbReference>
<dbReference type="InterPro" id="IPR050958">
    <property type="entry name" value="Cell_Adh-Cytoskel_Orgn"/>
</dbReference>
<dbReference type="InterPro" id="IPR013783">
    <property type="entry name" value="Ig-like_fold"/>
</dbReference>
<dbReference type="EC" id="2.7.10.1" evidence="5"/>
<feature type="region of interest" description="Disordered" evidence="3">
    <location>
        <begin position="354"/>
        <end position="374"/>
    </location>
</feature>
<sequence length="374" mass="41363">MVQDRYIFKRAPGNNRFKSERTFSNTYHNGPLGKNSTLMLRDVTRSDAGAYVCWKSNGYNVTANVTVFIDVAEPSTANISTLSPPQYVNEGSDARFICTVSGSPRPTVAWLKGKETIAVCEGKQHGNCTITAPTRDRWSSSKYKSSWLDERDCMKPHSSGPTSGRWSSSLKVLKSQYPGDAVDYTCVVNNGLGQPEEQVTTLEIIVKPVLVKESNTGMEKPLSLKTKPKSWSAKTNVAIPRLSSVGDTSHCNVKIIQTLQLARQLNQKKWRASRFGNWEDRKTFSPTTSVLIVPANIDKRRESRPCNSSPRLSSMDIPPPEASGTDLSLRSIDNNITEDPITEDHQLVTGMLAPAEDQHVSSAPVTQNQTMLRT</sequence>
<evidence type="ECO:0000256" key="3">
    <source>
        <dbReference type="SAM" id="MobiDB-lite"/>
    </source>
</evidence>
<dbReference type="Pfam" id="PF07679">
    <property type="entry name" value="I-set"/>
    <property type="match status" value="1"/>
</dbReference>
<dbReference type="GO" id="GO:0007156">
    <property type="term" value="P:homophilic cell adhesion via plasma membrane adhesion molecules"/>
    <property type="evidence" value="ECO:0007669"/>
    <property type="project" value="TreeGrafter"/>
</dbReference>
<dbReference type="GO" id="GO:0004714">
    <property type="term" value="F:transmembrane receptor protein tyrosine kinase activity"/>
    <property type="evidence" value="ECO:0007669"/>
    <property type="project" value="UniProtKB-EC"/>
</dbReference>
<dbReference type="AlphaFoldDB" id="A0A9X0D5W6"/>
<dbReference type="SUPFAM" id="SSF48726">
    <property type="entry name" value="Immunoglobulin"/>
    <property type="match status" value="2"/>
</dbReference>
<feature type="compositionally biased region" description="Polar residues" evidence="3">
    <location>
        <begin position="360"/>
        <end position="374"/>
    </location>
</feature>
<evidence type="ECO:0000259" key="4">
    <source>
        <dbReference type="PROSITE" id="PS50835"/>
    </source>
</evidence>
<dbReference type="Gene3D" id="2.60.40.10">
    <property type="entry name" value="Immunoglobulins"/>
    <property type="match status" value="2"/>
</dbReference>
<dbReference type="InterPro" id="IPR013098">
    <property type="entry name" value="Ig_I-set"/>
</dbReference>
<organism evidence="5 6">
    <name type="scientific">Desmophyllum pertusum</name>
    <dbReference type="NCBI Taxonomy" id="174260"/>
    <lineage>
        <taxon>Eukaryota</taxon>
        <taxon>Metazoa</taxon>
        <taxon>Cnidaria</taxon>
        <taxon>Anthozoa</taxon>
        <taxon>Hexacorallia</taxon>
        <taxon>Scleractinia</taxon>
        <taxon>Caryophylliina</taxon>
        <taxon>Caryophylliidae</taxon>
        <taxon>Desmophyllum</taxon>
    </lineage>
</organism>
<protein>
    <submittedName>
        <fullName evidence="5">Fibroblast growth factor receptor</fullName>
        <ecNumber evidence="5">2.7.10.1</ecNumber>
    </submittedName>
</protein>
<dbReference type="OrthoDB" id="5970077at2759"/>
<keyword evidence="2" id="KW-1015">Disulfide bond</keyword>
<evidence type="ECO:0000313" key="5">
    <source>
        <dbReference type="EMBL" id="KAJ7388512.1"/>
    </source>
</evidence>
<dbReference type="SMART" id="SM00408">
    <property type="entry name" value="IGc2"/>
    <property type="match status" value="1"/>
</dbReference>
<dbReference type="GO" id="GO:0005886">
    <property type="term" value="C:plasma membrane"/>
    <property type="evidence" value="ECO:0007669"/>
    <property type="project" value="TreeGrafter"/>
</dbReference>
<dbReference type="SMART" id="SM00409">
    <property type="entry name" value="IG"/>
    <property type="match status" value="1"/>
</dbReference>
<keyword evidence="6" id="KW-1185">Reference proteome</keyword>
<keyword evidence="1" id="KW-0732">Signal</keyword>
<keyword evidence="5" id="KW-0675">Receptor</keyword>
<evidence type="ECO:0000256" key="1">
    <source>
        <dbReference type="ARBA" id="ARBA00022729"/>
    </source>
</evidence>
<gene>
    <name evidence="5" type="primary">FGFR1_3</name>
    <name evidence="5" type="ORF">OS493_037132</name>
</gene>
<dbReference type="PROSITE" id="PS50835">
    <property type="entry name" value="IG_LIKE"/>
    <property type="match status" value="1"/>
</dbReference>
<evidence type="ECO:0000313" key="6">
    <source>
        <dbReference type="Proteomes" id="UP001163046"/>
    </source>
</evidence>
<dbReference type="EMBL" id="MU825463">
    <property type="protein sequence ID" value="KAJ7388512.1"/>
    <property type="molecule type" value="Genomic_DNA"/>
</dbReference>
<dbReference type="InterPro" id="IPR003599">
    <property type="entry name" value="Ig_sub"/>
</dbReference>
<proteinExistence type="predicted"/>
<dbReference type="PANTHER" id="PTHR45080">
    <property type="entry name" value="CONTACTIN 5"/>
    <property type="match status" value="1"/>
</dbReference>
<dbReference type="PANTHER" id="PTHR45080:SF8">
    <property type="entry name" value="IG-LIKE DOMAIN-CONTAINING PROTEIN"/>
    <property type="match status" value="1"/>
</dbReference>
<evidence type="ECO:0000256" key="2">
    <source>
        <dbReference type="ARBA" id="ARBA00023157"/>
    </source>
</evidence>
<feature type="domain" description="Ig-like" evidence="4">
    <location>
        <begin position="74"/>
        <end position="200"/>
    </location>
</feature>
<comment type="caution">
    <text evidence="5">The sequence shown here is derived from an EMBL/GenBank/DDBJ whole genome shotgun (WGS) entry which is preliminary data.</text>
</comment>
<keyword evidence="5" id="KW-0808">Transferase</keyword>